<reference evidence="2" key="1">
    <citation type="submission" date="2007-11" db="EMBL/GenBank/DDBJ databases">
        <authorList>
            <person name="Fulton L."/>
            <person name="Clifton S."/>
            <person name="Fulton B."/>
            <person name="Xu J."/>
            <person name="Minx P."/>
            <person name="Pepin K.H."/>
            <person name="Johnson M."/>
            <person name="Thiruvilangam P."/>
            <person name="Bhonagiri V."/>
            <person name="Nash W.E."/>
            <person name="Mardis E.R."/>
            <person name="Wilson R.K."/>
        </authorList>
    </citation>
    <scope>NUCLEOTIDE SEQUENCE [LARGE SCALE GENOMIC DNA]</scope>
    <source>
        <strain evidence="2">DSM 14662</strain>
    </source>
</reference>
<reference evidence="2" key="2">
    <citation type="submission" date="2013-11" db="EMBL/GenBank/DDBJ databases">
        <title>Draft genome sequence of Anaerostipes caccae (DSM 14662).</title>
        <authorList>
            <person name="Sudarsanam P."/>
            <person name="Ley R."/>
            <person name="Guruge J."/>
            <person name="Turnbaugh P.J."/>
            <person name="Mahowald M."/>
            <person name="Liep D."/>
            <person name="Gordon J."/>
        </authorList>
    </citation>
    <scope>NUCLEOTIDE SEQUENCE</scope>
    <source>
        <strain evidence="2">DSM 14662</strain>
    </source>
</reference>
<dbReference type="Proteomes" id="UP000004935">
    <property type="component" value="Unassembled WGS sequence"/>
</dbReference>
<keyword evidence="1" id="KW-0732">Signal</keyword>
<dbReference type="HOGENOM" id="CLU_971965_0_0_9"/>
<protein>
    <recommendedName>
        <fullName evidence="4">Lipoprotein</fullName>
    </recommendedName>
</protein>
<dbReference type="GeneID" id="69468801"/>
<feature type="chain" id="PRO_5038747244" description="Lipoprotein" evidence="1">
    <location>
        <begin position="24"/>
        <end position="286"/>
    </location>
</feature>
<evidence type="ECO:0000313" key="2">
    <source>
        <dbReference type="EMBL" id="EDR98764.1"/>
    </source>
</evidence>
<evidence type="ECO:0000256" key="1">
    <source>
        <dbReference type="SAM" id="SignalP"/>
    </source>
</evidence>
<dbReference type="AlphaFoldDB" id="B0MB89"/>
<comment type="caution">
    <text evidence="2">The sequence shown here is derived from an EMBL/GenBank/DDBJ whole genome shotgun (WGS) entry which is preliminary data.</text>
</comment>
<accession>B0MB89</accession>
<dbReference type="EMBL" id="ABAX03000005">
    <property type="protein sequence ID" value="EDR98764.1"/>
    <property type="molecule type" value="Genomic_DNA"/>
</dbReference>
<keyword evidence="3" id="KW-1185">Reference proteome</keyword>
<gene>
    <name evidence="2" type="ORF">ANACAC_00816</name>
</gene>
<sequence>MKKRLLFIVAIFALAILSGGCSKEVKEYNIDDLLKNYSKVEKSIEKETQYWSDDEKKSTKYVDIVEKYAKKNGFELNQKIIVRGKLESILGGSIFLKANSEKSDSFMCSFAKFKLPPKIALLEPGENITVEGTLFNSGTEKGEPYVSIYFDDCKIKSPSLKEMESIEFNDNISDIISTEYSQHRIMGTVSSVIKIPETVEKRQEMLDNYNSSVNGEFQFVSAYRYGTHSVNFELADGKHLMCFVNERNGTLPEEGDKVSLIGEHFTYDGYECVDANESPIYIFNDK</sequence>
<dbReference type="STRING" id="411490.ANACAC_00816"/>
<evidence type="ECO:0008006" key="4">
    <source>
        <dbReference type="Google" id="ProtNLM"/>
    </source>
</evidence>
<dbReference type="PROSITE" id="PS51257">
    <property type="entry name" value="PROKAR_LIPOPROTEIN"/>
    <property type="match status" value="1"/>
</dbReference>
<organism evidence="2 3">
    <name type="scientific">Anaerostipes caccae (strain DSM 14662 / CCUG 47493 / JCM 13470 / NCIMB 13811 / L1-92)</name>
    <dbReference type="NCBI Taxonomy" id="411490"/>
    <lineage>
        <taxon>Bacteria</taxon>
        <taxon>Bacillati</taxon>
        <taxon>Bacillota</taxon>
        <taxon>Clostridia</taxon>
        <taxon>Lachnospirales</taxon>
        <taxon>Lachnospiraceae</taxon>
        <taxon>Anaerostipes</taxon>
    </lineage>
</organism>
<evidence type="ECO:0000313" key="3">
    <source>
        <dbReference type="Proteomes" id="UP000004935"/>
    </source>
</evidence>
<name>B0MB89_ANACD</name>
<proteinExistence type="predicted"/>
<feature type="signal peptide" evidence="1">
    <location>
        <begin position="1"/>
        <end position="23"/>
    </location>
</feature>
<dbReference type="RefSeq" id="WP_006566322.1">
    <property type="nucleotide sequence ID" value="NZ_AP023027.1"/>
</dbReference>